<evidence type="ECO:0000256" key="1">
    <source>
        <dbReference type="ARBA" id="ARBA00022490"/>
    </source>
</evidence>
<dbReference type="SMART" id="SM00474">
    <property type="entry name" value="35EXOc"/>
    <property type="match status" value="1"/>
</dbReference>
<dbReference type="GO" id="GO:0008408">
    <property type="term" value="F:3'-5' exonuclease activity"/>
    <property type="evidence" value="ECO:0007669"/>
    <property type="project" value="InterPro"/>
</dbReference>
<dbReference type="NCBIfam" id="TIGR01388">
    <property type="entry name" value="rnd"/>
    <property type="match status" value="1"/>
</dbReference>
<accession>A0A2T5MDR5</accession>
<comment type="caution">
    <text evidence="8">The sequence shown here is derived from an EMBL/GenBank/DDBJ whole genome shotgun (WGS) entry which is preliminary data.</text>
</comment>
<organism evidence="8 9">
    <name type="scientific">Stenotrophobium rhamnosiphilum</name>
    <dbReference type="NCBI Taxonomy" id="2029166"/>
    <lineage>
        <taxon>Bacteria</taxon>
        <taxon>Pseudomonadati</taxon>
        <taxon>Pseudomonadota</taxon>
        <taxon>Gammaproteobacteria</taxon>
        <taxon>Nevskiales</taxon>
        <taxon>Nevskiaceae</taxon>
        <taxon>Stenotrophobium</taxon>
    </lineage>
</organism>
<dbReference type="PANTHER" id="PTHR47649">
    <property type="entry name" value="RIBONUCLEASE D"/>
    <property type="match status" value="1"/>
</dbReference>
<dbReference type="InterPro" id="IPR044876">
    <property type="entry name" value="HRDC_dom_sf"/>
</dbReference>
<dbReference type="InterPro" id="IPR002562">
    <property type="entry name" value="3'-5'_exonuclease_dom"/>
</dbReference>
<evidence type="ECO:0000256" key="4">
    <source>
        <dbReference type="ARBA" id="ARBA00022801"/>
    </source>
</evidence>
<comment type="catalytic activity">
    <reaction evidence="6">
        <text>Exonucleolytic cleavage that removes extra residues from the 3'-terminus of tRNA to produce 5'-mononucleotides.</text>
        <dbReference type="EC" id="3.1.13.5"/>
    </reaction>
</comment>
<comment type="cofactor">
    <cofactor evidence="6">
        <name>a divalent metal cation</name>
        <dbReference type="ChEBI" id="CHEBI:60240"/>
    </cofactor>
</comment>
<dbReference type="GO" id="GO:0003676">
    <property type="term" value="F:nucleic acid binding"/>
    <property type="evidence" value="ECO:0007669"/>
    <property type="project" value="InterPro"/>
</dbReference>
<feature type="domain" description="HRDC" evidence="7">
    <location>
        <begin position="211"/>
        <end position="291"/>
    </location>
</feature>
<dbReference type="Gene3D" id="1.10.150.80">
    <property type="entry name" value="HRDC domain"/>
    <property type="match status" value="1"/>
</dbReference>
<keyword evidence="1 6" id="KW-0963">Cytoplasm</keyword>
<dbReference type="GO" id="GO:0033890">
    <property type="term" value="F:ribonuclease D activity"/>
    <property type="evidence" value="ECO:0007669"/>
    <property type="project" value="UniProtKB-UniRule"/>
</dbReference>
<dbReference type="PROSITE" id="PS50967">
    <property type="entry name" value="HRDC"/>
    <property type="match status" value="1"/>
</dbReference>
<comment type="function">
    <text evidence="6">Exonuclease involved in the 3' processing of various precursor tRNAs. Initiates hydrolysis at the 3'-terminus of an RNA molecule and releases 5'-mononucleotides.</text>
</comment>
<dbReference type="RefSeq" id="WP_107941094.1">
    <property type="nucleotide sequence ID" value="NZ_QANS01000005.1"/>
</dbReference>
<name>A0A2T5MDR5_9GAMM</name>
<evidence type="ECO:0000256" key="3">
    <source>
        <dbReference type="ARBA" id="ARBA00022722"/>
    </source>
</evidence>
<dbReference type="SUPFAM" id="SSF47819">
    <property type="entry name" value="HRDC-like"/>
    <property type="match status" value="2"/>
</dbReference>
<evidence type="ECO:0000313" key="9">
    <source>
        <dbReference type="Proteomes" id="UP000244248"/>
    </source>
</evidence>
<evidence type="ECO:0000259" key="7">
    <source>
        <dbReference type="PROSITE" id="PS50967"/>
    </source>
</evidence>
<dbReference type="Pfam" id="PF00570">
    <property type="entry name" value="HRDC"/>
    <property type="match status" value="1"/>
</dbReference>
<dbReference type="Gene3D" id="3.30.420.10">
    <property type="entry name" value="Ribonuclease H-like superfamily/Ribonuclease H"/>
    <property type="match status" value="1"/>
</dbReference>
<dbReference type="CDD" id="cd06142">
    <property type="entry name" value="RNaseD_exo"/>
    <property type="match status" value="1"/>
</dbReference>
<dbReference type="InterPro" id="IPR002121">
    <property type="entry name" value="HRDC_dom"/>
</dbReference>
<comment type="subcellular location">
    <subcellularLocation>
        <location evidence="6">Cytoplasm</location>
    </subcellularLocation>
</comment>
<dbReference type="InterPro" id="IPR012337">
    <property type="entry name" value="RNaseH-like_sf"/>
</dbReference>
<keyword evidence="9" id="KW-1185">Reference proteome</keyword>
<keyword evidence="3 6" id="KW-0540">Nuclease</keyword>
<dbReference type="InterPro" id="IPR051086">
    <property type="entry name" value="RNase_D-like"/>
</dbReference>
<dbReference type="SUPFAM" id="SSF53098">
    <property type="entry name" value="Ribonuclease H-like"/>
    <property type="match status" value="1"/>
</dbReference>
<dbReference type="GO" id="GO:0042780">
    <property type="term" value="P:tRNA 3'-end processing"/>
    <property type="evidence" value="ECO:0007669"/>
    <property type="project" value="UniProtKB-UniRule"/>
</dbReference>
<dbReference type="HAMAP" id="MF_01899">
    <property type="entry name" value="RNase_D"/>
    <property type="match status" value="1"/>
</dbReference>
<reference evidence="8 9" key="1">
    <citation type="submission" date="2018-04" db="EMBL/GenBank/DDBJ databases">
        <title>Novel species isolated from glacier.</title>
        <authorList>
            <person name="Liu Q."/>
            <person name="Xin Y.-H."/>
        </authorList>
    </citation>
    <scope>NUCLEOTIDE SEQUENCE [LARGE SCALE GENOMIC DNA]</scope>
    <source>
        <strain evidence="8 9">GT1R17</strain>
    </source>
</reference>
<sequence>MPNHVFIQTADILQTYLERWATRPWLAVDTEFVRVDTYYPKLCLVQIGDGETSACIDAVTIKDLKPLFDLLNRKDILKVFHAASQDLEIFVELSGICPSPIFDTQTASTILSLGDQMGYAALVEKRCGVVLDKSLTRTDWSRRPLTAAELDYAALDVHYLAEIYPVLREELATANRLAWLEEDCARACIAENYLNDPADVWRRLKGLARLAPRAQVIAAALAEWREVEAQTRNRPRKWIIEDDAIYRMAERAPESLEQIEALSVLPPKTFARHGEGLLEVITHARTLEPRTLASDDRLEPEIKARVTKLQERLRAIATTLQVPPSTLAPRADVEALALFGAEAKANVLMGWRRDVAGTELLKLLV</sequence>
<proteinExistence type="inferred from homology"/>
<evidence type="ECO:0000256" key="5">
    <source>
        <dbReference type="ARBA" id="ARBA00022839"/>
    </source>
</evidence>
<evidence type="ECO:0000256" key="6">
    <source>
        <dbReference type="HAMAP-Rule" id="MF_01899"/>
    </source>
</evidence>
<dbReference type="InterPro" id="IPR036397">
    <property type="entry name" value="RNaseH_sf"/>
</dbReference>
<dbReference type="EMBL" id="QANS01000005">
    <property type="protein sequence ID" value="PTU30721.1"/>
    <property type="molecule type" value="Genomic_DNA"/>
</dbReference>
<dbReference type="PANTHER" id="PTHR47649:SF1">
    <property type="entry name" value="RIBONUCLEASE D"/>
    <property type="match status" value="1"/>
</dbReference>
<comment type="similarity">
    <text evidence="6">Belongs to the RNase D family.</text>
</comment>
<dbReference type="GO" id="GO:0005737">
    <property type="term" value="C:cytoplasm"/>
    <property type="evidence" value="ECO:0007669"/>
    <property type="project" value="UniProtKB-SubCell"/>
</dbReference>
<dbReference type="Proteomes" id="UP000244248">
    <property type="component" value="Unassembled WGS sequence"/>
</dbReference>
<dbReference type="AlphaFoldDB" id="A0A2T5MDR5"/>
<keyword evidence="4 6" id="KW-0378">Hydrolase</keyword>
<gene>
    <name evidence="6 8" type="primary">rnd</name>
    <name evidence="8" type="ORF">CJD38_14620</name>
</gene>
<dbReference type="EC" id="3.1.13.5" evidence="6"/>
<protein>
    <recommendedName>
        <fullName evidence="6">Ribonuclease D</fullName>
        <shortName evidence="6">RNase D</shortName>
        <ecNumber evidence="6">3.1.13.5</ecNumber>
    </recommendedName>
</protein>
<dbReference type="InterPro" id="IPR006292">
    <property type="entry name" value="RNase_D"/>
</dbReference>
<dbReference type="InterPro" id="IPR010997">
    <property type="entry name" value="HRDC-like_sf"/>
</dbReference>
<dbReference type="GO" id="GO:0000166">
    <property type="term" value="F:nucleotide binding"/>
    <property type="evidence" value="ECO:0007669"/>
    <property type="project" value="InterPro"/>
</dbReference>
<keyword evidence="2 6" id="KW-0819">tRNA processing</keyword>
<dbReference type="Pfam" id="PF01612">
    <property type="entry name" value="DNA_pol_A_exo1"/>
    <property type="match status" value="1"/>
</dbReference>
<keyword evidence="5 6" id="KW-0269">Exonuclease</keyword>
<dbReference type="OrthoDB" id="9800549at2"/>
<evidence type="ECO:0000256" key="2">
    <source>
        <dbReference type="ARBA" id="ARBA00022694"/>
    </source>
</evidence>
<evidence type="ECO:0000313" key="8">
    <source>
        <dbReference type="EMBL" id="PTU30721.1"/>
    </source>
</evidence>